<dbReference type="PANTHER" id="PTHR43539:SF78">
    <property type="entry name" value="FLAVIN-CONTAINING MONOOXYGENASE"/>
    <property type="match status" value="1"/>
</dbReference>
<organism evidence="2 3">
    <name type="scientific">Nocardioides jiangsuensis</name>
    <dbReference type="NCBI Taxonomy" id="2866161"/>
    <lineage>
        <taxon>Bacteria</taxon>
        <taxon>Bacillati</taxon>
        <taxon>Actinomycetota</taxon>
        <taxon>Actinomycetes</taxon>
        <taxon>Propionibacteriales</taxon>
        <taxon>Nocardioidaceae</taxon>
        <taxon>Nocardioides</taxon>
    </lineage>
</organism>
<name>A0ABS7RNQ6_9ACTN</name>
<dbReference type="SUPFAM" id="SSF51905">
    <property type="entry name" value="FAD/NAD(P)-binding domain"/>
    <property type="match status" value="2"/>
</dbReference>
<evidence type="ECO:0000256" key="1">
    <source>
        <dbReference type="ARBA" id="ARBA00023002"/>
    </source>
</evidence>
<dbReference type="InterPro" id="IPR050982">
    <property type="entry name" value="Auxin_biosynth/cation_transpt"/>
</dbReference>
<sequence>MLTTDTVVIGAGHAGLAVSRLLTDAGRDHVVIDRGRVAERWRTERWDSLHLLTPNWMTRLPGWHYPGPDSEAYMAVADLVAHLERYAASFAAPVRTGTTVLAVTACAGGYRVTTDQGTWATRHVVVATGPWGRPRVPAGIDLEGSGLVLTTASRYRNPGALPDGGVLVVGASSSGVQIADELSRAGRRVVLAAGRHTRMPRRYRGLDVFWWLERTGRLARTIDEVRDPAAARNEPSLQLVGRNEPDRSAEDLDLAALAGRGVRVTGRLRAVSGGVASFEDSLPAAVAESDARMHRFLDAVDAHVDAAGLGPEVWEPLRPRPFAVHRVPTRLDLRAEGIGTVLLATGYRPDHPWLRVPVTGHDGVIRQHRGVTPAPGLYVVGQRFQHRRDSGFIDGARHDAESVVTHLASGRPLDPTPR</sequence>
<proteinExistence type="predicted"/>
<accession>A0ABS7RNQ6</accession>
<protein>
    <submittedName>
        <fullName evidence="2">NAD(P)-binding domain-containing protein</fullName>
    </submittedName>
</protein>
<gene>
    <name evidence="2" type="ORF">K1X13_14735</name>
</gene>
<dbReference type="Proteomes" id="UP000754710">
    <property type="component" value="Unassembled WGS sequence"/>
</dbReference>
<dbReference type="EMBL" id="JAIEZQ010000002">
    <property type="protein sequence ID" value="MBY9076089.1"/>
    <property type="molecule type" value="Genomic_DNA"/>
</dbReference>
<dbReference type="Gene3D" id="3.50.50.60">
    <property type="entry name" value="FAD/NAD(P)-binding domain"/>
    <property type="match status" value="2"/>
</dbReference>
<dbReference type="Pfam" id="PF13738">
    <property type="entry name" value="Pyr_redox_3"/>
    <property type="match status" value="1"/>
</dbReference>
<dbReference type="PRINTS" id="PR00411">
    <property type="entry name" value="PNDRDTASEI"/>
</dbReference>
<dbReference type="RefSeq" id="WP_221025773.1">
    <property type="nucleotide sequence ID" value="NZ_JAIEZQ010000002.1"/>
</dbReference>
<reference evidence="2 3" key="1">
    <citation type="submission" date="2021-08" db="EMBL/GenBank/DDBJ databases">
        <title>Nocardioides bacterium WL0053 sp. nov., isolated from the sediment.</title>
        <authorList>
            <person name="Wang L."/>
            <person name="Zhang D."/>
            <person name="Zhang A."/>
        </authorList>
    </citation>
    <scope>NUCLEOTIDE SEQUENCE [LARGE SCALE GENOMIC DNA]</scope>
    <source>
        <strain evidence="2 3">WL0053</strain>
    </source>
</reference>
<evidence type="ECO:0000313" key="3">
    <source>
        <dbReference type="Proteomes" id="UP000754710"/>
    </source>
</evidence>
<dbReference type="PANTHER" id="PTHR43539">
    <property type="entry name" value="FLAVIN-BINDING MONOOXYGENASE-LIKE PROTEIN (AFU_ORTHOLOGUE AFUA_4G09220)"/>
    <property type="match status" value="1"/>
</dbReference>
<keyword evidence="1" id="KW-0560">Oxidoreductase</keyword>
<comment type="caution">
    <text evidence="2">The sequence shown here is derived from an EMBL/GenBank/DDBJ whole genome shotgun (WGS) entry which is preliminary data.</text>
</comment>
<keyword evidence="3" id="KW-1185">Reference proteome</keyword>
<evidence type="ECO:0000313" key="2">
    <source>
        <dbReference type="EMBL" id="MBY9076089.1"/>
    </source>
</evidence>
<dbReference type="InterPro" id="IPR036188">
    <property type="entry name" value="FAD/NAD-bd_sf"/>
</dbReference>